<sequence length="48" mass="5714">DLRSLLVQRARTHVTIFYFLHFVSGFIHFGSTRRLFHFLIRDDGGLYS</sequence>
<keyword evidence="1" id="KW-0812">Transmembrane</keyword>
<organism evidence="2">
    <name type="scientific">Lepeophtheirus salmonis</name>
    <name type="common">Salmon louse</name>
    <name type="synonym">Caligus salmonis</name>
    <dbReference type="NCBI Taxonomy" id="72036"/>
    <lineage>
        <taxon>Eukaryota</taxon>
        <taxon>Metazoa</taxon>
        <taxon>Ecdysozoa</taxon>
        <taxon>Arthropoda</taxon>
        <taxon>Crustacea</taxon>
        <taxon>Multicrustacea</taxon>
        <taxon>Hexanauplia</taxon>
        <taxon>Copepoda</taxon>
        <taxon>Siphonostomatoida</taxon>
        <taxon>Caligidae</taxon>
        <taxon>Lepeophtheirus</taxon>
    </lineage>
</organism>
<reference evidence="2" key="1">
    <citation type="submission" date="2014-05" db="EMBL/GenBank/DDBJ databases">
        <authorList>
            <person name="Chronopoulou M."/>
        </authorList>
    </citation>
    <scope>NUCLEOTIDE SEQUENCE</scope>
    <source>
        <tissue evidence="2">Whole organism</tissue>
    </source>
</reference>
<name>A0A0K2VEW1_LEPSM</name>
<protein>
    <submittedName>
        <fullName evidence="2">Uncharacterized protein</fullName>
    </submittedName>
</protein>
<feature type="transmembrane region" description="Helical" evidence="1">
    <location>
        <begin position="12"/>
        <end position="31"/>
    </location>
</feature>
<feature type="non-terminal residue" evidence="2">
    <location>
        <position position="1"/>
    </location>
</feature>
<keyword evidence="1" id="KW-0472">Membrane</keyword>
<accession>A0A0K2VEW1</accession>
<evidence type="ECO:0000256" key="1">
    <source>
        <dbReference type="SAM" id="Phobius"/>
    </source>
</evidence>
<evidence type="ECO:0000313" key="2">
    <source>
        <dbReference type="EMBL" id="CDW48722.1"/>
    </source>
</evidence>
<dbReference type="AlphaFoldDB" id="A0A0K2VEW1"/>
<proteinExistence type="predicted"/>
<dbReference type="EMBL" id="HACA01031361">
    <property type="protein sequence ID" value="CDW48722.1"/>
    <property type="molecule type" value="Transcribed_RNA"/>
</dbReference>
<keyword evidence="1" id="KW-1133">Transmembrane helix</keyword>